<accession>A0ABT2WAH8</accession>
<dbReference type="Proteomes" id="UP001208649">
    <property type="component" value="Unassembled WGS sequence"/>
</dbReference>
<evidence type="ECO:0000256" key="1">
    <source>
        <dbReference type="SAM" id="SignalP"/>
    </source>
</evidence>
<dbReference type="RefSeq" id="WP_263003955.1">
    <property type="nucleotide sequence ID" value="NZ_JAOTEM010000004.1"/>
</dbReference>
<feature type="signal peptide" evidence="1">
    <location>
        <begin position="1"/>
        <end position="19"/>
    </location>
</feature>
<evidence type="ECO:0000313" key="3">
    <source>
        <dbReference type="Proteomes" id="UP001208649"/>
    </source>
</evidence>
<reference evidence="3" key="1">
    <citation type="submission" date="2023-07" db="EMBL/GenBank/DDBJ databases">
        <title>Chryseobacterium sp. strain PBS4-4 Genome sequencing and assembly.</title>
        <authorList>
            <person name="Jung Y."/>
        </authorList>
    </citation>
    <scope>NUCLEOTIDE SEQUENCE [LARGE SCALE GENOMIC DNA]</scope>
    <source>
        <strain evidence="3">PBS4-4</strain>
    </source>
</reference>
<dbReference type="EMBL" id="JAOTEM010000004">
    <property type="protein sequence ID" value="MCU7618439.1"/>
    <property type="molecule type" value="Genomic_DNA"/>
</dbReference>
<protein>
    <submittedName>
        <fullName evidence="2">Uncharacterized protein</fullName>
    </submittedName>
</protein>
<name>A0ABT2WAH8_9FLAO</name>
<keyword evidence="3" id="KW-1185">Reference proteome</keyword>
<sequence length="137" mass="16237">MKKTTLFILIILTLNSCFLAITGAPHNHSYREINGYSNLNLHVHCMYLNKTFEIRNANPNDSVYIKSSHFNKLAEKVSFNEKKRSDSIRFYNLRIGDMKYHRNLTKDIIEIIITNQKNEKVYKFVAESKRIEKCDYR</sequence>
<gene>
    <name evidence="2" type="ORF">NZ698_14660</name>
</gene>
<feature type="chain" id="PRO_5046035368" evidence="1">
    <location>
        <begin position="20"/>
        <end position="137"/>
    </location>
</feature>
<keyword evidence="1" id="KW-0732">Signal</keyword>
<organism evidence="2 3">
    <name type="scientific">Chryseobacterium edaphi</name>
    <dbReference type="NCBI Taxonomy" id="2976532"/>
    <lineage>
        <taxon>Bacteria</taxon>
        <taxon>Pseudomonadati</taxon>
        <taxon>Bacteroidota</taxon>
        <taxon>Flavobacteriia</taxon>
        <taxon>Flavobacteriales</taxon>
        <taxon>Weeksellaceae</taxon>
        <taxon>Chryseobacterium group</taxon>
        <taxon>Chryseobacterium</taxon>
    </lineage>
</organism>
<comment type="caution">
    <text evidence="2">The sequence shown here is derived from an EMBL/GenBank/DDBJ whole genome shotgun (WGS) entry which is preliminary data.</text>
</comment>
<evidence type="ECO:0000313" key="2">
    <source>
        <dbReference type="EMBL" id="MCU7618439.1"/>
    </source>
</evidence>
<proteinExistence type="predicted"/>